<dbReference type="AlphaFoldDB" id="A0A835KRN2"/>
<evidence type="ECO:0000256" key="3">
    <source>
        <dbReference type="ARBA" id="ARBA00023163"/>
    </source>
</evidence>
<feature type="compositionally biased region" description="Basic and acidic residues" evidence="5">
    <location>
        <begin position="168"/>
        <end position="183"/>
    </location>
</feature>
<dbReference type="GO" id="GO:0006355">
    <property type="term" value="P:regulation of DNA-templated transcription"/>
    <property type="evidence" value="ECO:0007669"/>
    <property type="project" value="InterPro"/>
</dbReference>
<comment type="caution">
    <text evidence="7">The sequence shown here is derived from an EMBL/GenBank/DDBJ whole genome shotgun (WGS) entry which is preliminary data.</text>
</comment>
<protein>
    <recommendedName>
        <fullName evidence="6">NAC domain-containing protein</fullName>
    </recommendedName>
</protein>
<dbReference type="Gene3D" id="2.170.150.80">
    <property type="entry name" value="NAC domain"/>
    <property type="match status" value="1"/>
</dbReference>
<keyword evidence="1" id="KW-0805">Transcription regulation</keyword>
<evidence type="ECO:0000259" key="6">
    <source>
        <dbReference type="PROSITE" id="PS51005"/>
    </source>
</evidence>
<keyword evidence="8" id="KW-1185">Reference proteome</keyword>
<evidence type="ECO:0000313" key="8">
    <source>
        <dbReference type="Proteomes" id="UP000636709"/>
    </source>
</evidence>
<feature type="domain" description="NAC" evidence="6">
    <location>
        <begin position="4"/>
        <end position="163"/>
    </location>
</feature>
<keyword evidence="4" id="KW-0539">Nucleus</keyword>
<dbReference type="Gramene" id="Dexi6A01G0014300.1">
    <property type="protein sequence ID" value="Dexi6A01G0014300.1:cds"/>
    <property type="gene ID" value="Dexi6A01G0014300"/>
</dbReference>
<dbReference type="PANTHER" id="PTHR31744:SF74">
    <property type="entry name" value="OS08G0433500 PROTEIN"/>
    <property type="match status" value="1"/>
</dbReference>
<feature type="region of interest" description="Disordered" evidence="5">
    <location>
        <begin position="168"/>
        <end position="193"/>
    </location>
</feature>
<dbReference type="InterPro" id="IPR036093">
    <property type="entry name" value="NAC_dom_sf"/>
</dbReference>
<dbReference type="EMBL" id="JACEFO010000353">
    <property type="protein sequence ID" value="KAF8772893.1"/>
    <property type="molecule type" value="Genomic_DNA"/>
</dbReference>
<organism evidence="7 8">
    <name type="scientific">Digitaria exilis</name>
    <dbReference type="NCBI Taxonomy" id="1010633"/>
    <lineage>
        <taxon>Eukaryota</taxon>
        <taxon>Viridiplantae</taxon>
        <taxon>Streptophyta</taxon>
        <taxon>Embryophyta</taxon>
        <taxon>Tracheophyta</taxon>
        <taxon>Spermatophyta</taxon>
        <taxon>Magnoliopsida</taxon>
        <taxon>Liliopsida</taxon>
        <taxon>Poales</taxon>
        <taxon>Poaceae</taxon>
        <taxon>PACMAD clade</taxon>
        <taxon>Panicoideae</taxon>
        <taxon>Panicodae</taxon>
        <taxon>Paniceae</taxon>
        <taxon>Anthephorinae</taxon>
        <taxon>Digitaria</taxon>
    </lineage>
</organism>
<dbReference type="OrthoDB" id="665494at2759"/>
<evidence type="ECO:0000256" key="5">
    <source>
        <dbReference type="SAM" id="MobiDB-lite"/>
    </source>
</evidence>
<dbReference type="GO" id="GO:0003677">
    <property type="term" value="F:DNA binding"/>
    <property type="evidence" value="ECO:0007669"/>
    <property type="project" value="UniProtKB-KW"/>
</dbReference>
<keyword evidence="3" id="KW-0804">Transcription</keyword>
<evidence type="ECO:0000256" key="2">
    <source>
        <dbReference type="ARBA" id="ARBA00023125"/>
    </source>
</evidence>
<dbReference type="Pfam" id="PF02365">
    <property type="entry name" value="NAM"/>
    <property type="match status" value="1"/>
</dbReference>
<dbReference type="SUPFAM" id="SSF101941">
    <property type="entry name" value="NAC domain"/>
    <property type="match status" value="1"/>
</dbReference>
<gene>
    <name evidence="7" type="ORF">HU200_005287</name>
</gene>
<proteinExistence type="predicted"/>
<dbReference type="InterPro" id="IPR003441">
    <property type="entry name" value="NAC-dom"/>
</dbReference>
<name>A0A835KRN2_9POAL</name>
<dbReference type="PROSITE" id="PS51005">
    <property type="entry name" value="NAC"/>
    <property type="match status" value="1"/>
</dbReference>
<evidence type="ECO:0000256" key="1">
    <source>
        <dbReference type="ARBA" id="ARBA00023015"/>
    </source>
</evidence>
<dbReference type="PANTHER" id="PTHR31744">
    <property type="entry name" value="PROTEIN CUP-SHAPED COTYLEDON 2-RELATED"/>
    <property type="match status" value="1"/>
</dbReference>
<evidence type="ECO:0000313" key="7">
    <source>
        <dbReference type="EMBL" id="KAF8772893.1"/>
    </source>
</evidence>
<reference evidence="7" key="1">
    <citation type="submission" date="2020-07" db="EMBL/GenBank/DDBJ databases">
        <title>Genome sequence and genetic diversity analysis of an under-domesticated orphan crop, white fonio (Digitaria exilis).</title>
        <authorList>
            <person name="Bennetzen J.L."/>
            <person name="Chen S."/>
            <person name="Ma X."/>
            <person name="Wang X."/>
            <person name="Yssel A.E.J."/>
            <person name="Chaluvadi S.R."/>
            <person name="Johnson M."/>
            <person name="Gangashetty P."/>
            <person name="Hamidou F."/>
            <person name="Sanogo M.D."/>
            <person name="Zwaenepoel A."/>
            <person name="Wallace J."/>
            <person name="Van De Peer Y."/>
            <person name="Van Deynze A."/>
        </authorList>
    </citation>
    <scope>NUCLEOTIDE SEQUENCE</scope>
    <source>
        <tissue evidence="7">Leaves</tissue>
    </source>
</reference>
<sequence>MEFLPAGFRFFPTDEELITCYLARKAMDANFTSPAIRDVDLYKSEPWDLPCEQRAAAVTGGGGADLQEGYFFCTRGSKYLSGVRARRATRLGYWKSTGKDKAVHGRDGRLVGMRKTLVFYRGRAPRGEKTGWAMHEYAMGERSSSALLRGAQSEWVICKVFMRKHPTGDGRKVTTEETVHDQETTPGNLLPMVPDRSDSEHETVVTDSLHLVSHSGAHHVMDGNNEKDHHQHRHQMVHEDLLVMNHHGLSCPSPSWLNFDDKLGAHCSALPITQMQSDGAEYYLPELLEYDGCDDSLNAGLGLPDTSAEVSRRAEITSTAIGPLHLDGLYWNFGF</sequence>
<dbReference type="Proteomes" id="UP000636709">
    <property type="component" value="Unassembled WGS sequence"/>
</dbReference>
<evidence type="ECO:0000256" key="4">
    <source>
        <dbReference type="ARBA" id="ARBA00023242"/>
    </source>
</evidence>
<keyword evidence="2" id="KW-0238">DNA-binding</keyword>
<accession>A0A835KRN2</accession>